<accession>A0A816PMQ7</accession>
<evidence type="ECO:0000313" key="4">
    <source>
        <dbReference type="Proteomes" id="UP000663824"/>
    </source>
</evidence>
<feature type="compositionally biased region" description="Low complexity" evidence="1">
    <location>
        <begin position="76"/>
        <end position="93"/>
    </location>
</feature>
<dbReference type="AlphaFoldDB" id="A0A816PMQ7"/>
<sequence length="93" mass="9187">MRYSSSRGAMSSGFGGASHGSGGGSHGFGGGSHGFGGGASNSHASSGSTAFSELHHKKDGTLDMRYNSSRAGAAASIQSSYPSRPSSSSALHY</sequence>
<reference evidence="2" key="1">
    <citation type="submission" date="2021-02" db="EMBL/GenBank/DDBJ databases">
        <authorList>
            <person name="Nowell W R."/>
        </authorList>
    </citation>
    <scope>NUCLEOTIDE SEQUENCE</scope>
</reference>
<protein>
    <submittedName>
        <fullName evidence="2">Uncharacterized protein</fullName>
    </submittedName>
</protein>
<evidence type="ECO:0000313" key="2">
    <source>
        <dbReference type="EMBL" id="CAF2049769.1"/>
    </source>
</evidence>
<feature type="compositionally biased region" description="Low complexity" evidence="1">
    <location>
        <begin position="1"/>
        <end position="12"/>
    </location>
</feature>
<dbReference type="Proteomes" id="UP000676336">
    <property type="component" value="Unassembled WGS sequence"/>
</dbReference>
<feature type="compositionally biased region" description="Gly residues" evidence="1">
    <location>
        <begin position="13"/>
        <end position="39"/>
    </location>
</feature>
<feature type="non-terminal residue" evidence="2">
    <location>
        <position position="93"/>
    </location>
</feature>
<comment type="caution">
    <text evidence="2">The sequence shown here is derived from an EMBL/GenBank/DDBJ whole genome shotgun (WGS) entry which is preliminary data.</text>
</comment>
<dbReference type="Proteomes" id="UP000663824">
    <property type="component" value="Unassembled WGS sequence"/>
</dbReference>
<feature type="compositionally biased region" description="Low complexity" evidence="1">
    <location>
        <begin position="40"/>
        <end position="52"/>
    </location>
</feature>
<feature type="compositionally biased region" description="Basic and acidic residues" evidence="1">
    <location>
        <begin position="53"/>
        <end position="62"/>
    </location>
</feature>
<evidence type="ECO:0000313" key="3">
    <source>
        <dbReference type="EMBL" id="CAF4320673.1"/>
    </source>
</evidence>
<feature type="region of interest" description="Disordered" evidence="1">
    <location>
        <begin position="1"/>
        <end position="93"/>
    </location>
</feature>
<name>A0A816PMQ7_9BILA</name>
<dbReference type="EMBL" id="CAJOBI010040183">
    <property type="protein sequence ID" value="CAF4320673.1"/>
    <property type="molecule type" value="Genomic_DNA"/>
</dbReference>
<dbReference type="EMBL" id="CAJNRE010005807">
    <property type="protein sequence ID" value="CAF2049769.1"/>
    <property type="molecule type" value="Genomic_DNA"/>
</dbReference>
<proteinExistence type="predicted"/>
<evidence type="ECO:0000256" key="1">
    <source>
        <dbReference type="SAM" id="MobiDB-lite"/>
    </source>
</evidence>
<organism evidence="2 4">
    <name type="scientific">Rotaria magnacalcarata</name>
    <dbReference type="NCBI Taxonomy" id="392030"/>
    <lineage>
        <taxon>Eukaryota</taxon>
        <taxon>Metazoa</taxon>
        <taxon>Spiralia</taxon>
        <taxon>Gnathifera</taxon>
        <taxon>Rotifera</taxon>
        <taxon>Eurotatoria</taxon>
        <taxon>Bdelloidea</taxon>
        <taxon>Philodinida</taxon>
        <taxon>Philodinidae</taxon>
        <taxon>Rotaria</taxon>
    </lineage>
</organism>
<gene>
    <name evidence="2" type="ORF">MBJ925_LOCUS12781</name>
    <name evidence="3" type="ORF">SMN809_LOCUS26938</name>
</gene>